<evidence type="ECO:0000256" key="2">
    <source>
        <dbReference type="ARBA" id="ARBA00006513"/>
    </source>
</evidence>
<feature type="compositionally biased region" description="Basic residues" evidence="11">
    <location>
        <begin position="407"/>
        <end position="417"/>
    </location>
</feature>
<evidence type="ECO:0000256" key="10">
    <source>
        <dbReference type="ARBA" id="ARBA00023303"/>
    </source>
</evidence>
<feature type="chain" id="PRO_5035207597" evidence="13">
    <location>
        <begin position="21"/>
        <end position="417"/>
    </location>
</feature>
<evidence type="ECO:0000256" key="1">
    <source>
        <dbReference type="ARBA" id="ARBA00004651"/>
    </source>
</evidence>
<keyword evidence="15" id="KW-1185">Reference proteome</keyword>
<evidence type="ECO:0000256" key="5">
    <source>
        <dbReference type="ARBA" id="ARBA00022692"/>
    </source>
</evidence>
<proteinExistence type="inferred from homology"/>
<feature type="region of interest" description="Disordered" evidence="11">
    <location>
        <begin position="291"/>
        <end position="326"/>
    </location>
</feature>
<dbReference type="EMBL" id="LUCH01012333">
    <property type="protein sequence ID" value="KAF5395500.1"/>
    <property type="molecule type" value="Genomic_DNA"/>
</dbReference>
<evidence type="ECO:0000256" key="12">
    <source>
        <dbReference type="SAM" id="Phobius"/>
    </source>
</evidence>
<feature type="transmembrane region" description="Helical" evidence="12">
    <location>
        <begin position="71"/>
        <end position="92"/>
    </location>
</feature>
<keyword evidence="5 12" id="KW-0812">Transmembrane</keyword>
<dbReference type="GO" id="GO:0015252">
    <property type="term" value="F:proton channel activity"/>
    <property type="evidence" value="ECO:0007669"/>
    <property type="project" value="InterPro"/>
</dbReference>
<dbReference type="Pfam" id="PF03189">
    <property type="entry name" value="Otopetrin"/>
    <property type="match status" value="1"/>
</dbReference>
<keyword evidence="10" id="KW-0407">Ion channel</keyword>
<evidence type="ECO:0000256" key="8">
    <source>
        <dbReference type="ARBA" id="ARBA00023065"/>
    </source>
</evidence>
<evidence type="ECO:0000256" key="13">
    <source>
        <dbReference type="SAM" id="SignalP"/>
    </source>
</evidence>
<feature type="compositionally biased region" description="Basic and acidic residues" evidence="11">
    <location>
        <begin position="307"/>
        <end position="326"/>
    </location>
</feature>
<dbReference type="OrthoDB" id="6429739at2759"/>
<keyword evidence="8" id="KW-0406">Ion transport</keyword>
<reference evidence="14" key="1">
    <citation type="submission" date="2019-05" db="EMBL/GenBank/DDBJ databases">
        <title>Annotation for the trematode Paragonimus heterotremus.</title>
        <authorList>
            <person name="Choi Y.-J."/>
        </authorList>
    </citation>
    <scope>NUCLEOTIDE SEQUENCE</scope>
    <source>
        <strain evidence="14">LC</strain>
    </source>
</reference>
<feature type="region of interest" description="Disordered" evidence="11">
    <location>
        <begin position="253"/>
        <end position="279"/>
    </location>
</feature>
<sequence length="417" mass="48078">MFLSMLILVLILILEMAGNAIDSVRTIIHLSEISSIHVMALLFCILGIAFVKRLKFSVNFAKNSLDEKLLLVTFFLAVNFFVVSIVLCIAYLTSGLLTMKEMEYMAAQLVSTLLELIQAMVQTYFIHDMFYRCCHHKIYQQTKPGRTVIVILSALNFSLWMIYSFQVKHNDVLFRISWSKFQDADLRGLHMFVTVVLPMVMLFRYHSSVCLAISFVRIYEDEVTRYESMLRWLKQGTTRDFLHKLDLHLENSWMGNDQGPPQISTSARDQLQPGRTRSVSQPILKTQLGSITEPGINHANKTNTSQCDREKSKEEKRIAPSRTRRDTQANFEIALIRVAAREAGHRMTEHKLRQQRLKERSSPSTQEDSPSEYREPVRFYTGDNMEGILEITSEEDTSHSVLNTTPKLKKNPNKTDR</sequence>
<comment type="similarity">
    <text evidence="2">Belongs to the otopetrin family.</text>
</comment>
<evidence type="ECO:0000256" key="4">
    <source>
        <dbReference type="ARBA" id="ARBA00022475"/>
    </source>
</evidence>
<keyword evidence="13" id="KW-0732">Signal</keyword>
<evidence type="ECO:0000256" key="9">
    <source>
        <dbReference type="ARBA" id="ARBA00023136"/>
    </source>
</evidence>
<feature type="region of interest" description="Disordered" evidence="11">
    <location>
        <begin position="343"/>
        <end position="417"/>
    </location>
</feature>
<gene>
    <name evidence="14" type="ORF">PHET_11824</name>
</gene>
<keyword evidence="9 12" id="KW-0472">Membrane</keyword>
<dbReference type="Proteomes" id="UP000748531">
    <property type="component" value="Unassembled WGS sequence"/>
</dbReference>
<evidence type="ECO:0000256" key="7">
    <source>
        <dbReference type="ARBA" id="ARBA00022989"/>
    </source>
</evidence>
<keyword evidence="6" id="KW-0375">Hydrogen ion transport</keyword>
<dbReference type="AlphaFoldDB" id="A0A8J4WM26"/>
<feature type="transmembrane region" description="Helical" evidence="12">
    <location>
        <begin position="33"/>
        <end position="51"/>
    </location>
</feature>
<feature type="transmembrane region" description="Helical" evidence="12">
    <location>
        <begin position="147"/>
        <end position="166"/>
    </location>
</feature>
<name>A0A8J4WM26_9TREM</name>
<organism evidence="14 15">
    <name type="scientific">Paragonimus heterotremus</name>
    <dbReference type="NCBI Taxonomy" id="100268"/>
    <lineage>
        <taxon>Eukaryota</taxon>
        <taxon>Metazoa</taxon>
        <taxon>Spiralia</taxon>
        <taxon>Lophotrochozoa</taxon>
        <taxon>Platyhelminthes</taxon>
        <taxon>Trematoda</taxon>
        <taxon>Digenea</taxon>
        <taxon>Plagiorchiida</taxon>
        <taxon>Troglotremata</taxon>
        <taxon>Troglotrematidae</taxon>
        <taxon>Paragonimus</taxon>
    </lineage>
</organism>
<evidence type="ECO:0000256" key="6">
    <source>
        <dbReference type="ARBA" id="ARBA00022781"/>
    </source>
</evidence>
<comment type="subcellular location">
    <subcellularLocation>
        <location evidence="1">Cell membrane</location>
        <topology evidence="1">Multi-pass membrane protein</topology>
    </subcellularLocation>
</comment>
<feature type="transmembrane region" description="Helical" evidence="12">
    <location>
        <begin position="186"/>
        <end position="205"/>
    </location>
</feature>
<keyword evidence="3" id="KW-0813">Transport</keyword>
<evidence type="ECO:0000256" key="11">
    <source>
        <dbReference type="SAM" id="MobiDB-lite"/>
    </source>
</evidence>
<keyword evidence="4" id="KW-1003">Cell membrane</keyword>
<accession>A0A8J4WM26</accession>
<protein>
    <submittedName>
        <fullName evidence="14">Uncharacterized protein</fullName>
    </submittedName>
</protein>
<dbReference type="PANTHER" id="PTHR21522">
    <property type="entry name" value="PROTON CHANNEL OTOP"/>
    <property type="match status" value="1"/>
</dbReference>
<dbReference type="PANTHER" id="PTHR21522:SF32">
    <property type="entry name" value="OTOPETRIN-2"/>
    <property type="match status" value="1"/>
</dbReference>
<evidence type="ECO:0000313" key="14">
    <source>
        <dbReference type="EMBL" id="KAF5395500.1"/>
    </source>
</evidence>
<feature type="transmembrane region" description="Helical" evidence="12">
    <location>
        <begin position="104"/>
        <end position="126"/>
    </location>
</feature>
<evidence type="ECO:0000313" key="15">
    <source>
        <dbReference type="Proteomes" id="UP000748531"/>
    </source>
</evidence>
<evidence type="ECO:0000256" key="3">
    <source>
        <dbReference type="ARBA" id="ARBA00022448"/>
    </source>
</evidence>
<feature type="signal peptide" evidence="13">
    <location>
        <begin position="1"/>
        <end position="20"/>
    </location>
</feature>
<feature type="compositionally biased region" description="Basic and acidic residues" evidence="11">
    <location>
        <begin position="343"/>
        <end position="361"/>
    </location>
</feature>
<dbReference type="InterPro" id="IPR004878">
    <property type="entry name" value="Otopetrin"/>
</dbReference>
<dbReference type="GO" id="GO:0005886">
    <property type="term" value="C:plasma membrane"/>
    <property type="evidence" value="ECO:0007669"/>
    <property type="project" value="UniProtKB-SubCell"/>
</dbReference>
<keyword evidence="7 12" id="KW-1133">Transmembrane helix</keyword>
<comment type="caution">
    <text evidence="14">The sequence shown here is derived from an EMBL/GenBank/DDBJ whole genome shotgun (WGS) entry which is preliminary data.</text>
</comment>